<feature type="region of interest" description="Disordered" evidence="1">
    <location>
        <begin position="55"/>
        <end position="169"/>
    </location>
</feature>
<proteinExistence type="predicted"/>
<dbReference type="EMBL" id="AP028215">
    <property type="protein sequence ID" value="BEI91352.1"/>
    <property type="molecule type" value="Genomic_DNA"/>
</dbReference>
<feature type="compositionally biased region" description="Low complexity" evidence="1">
    <location>
        <begin position="705"/>
        <end position="723"/>
    </location>
</feature>
<feature type="compositionally biased region" description="Polar residues" evidence="1">
    <location>
        <begin position="980"/>
        <end position="996"/>
    </location>
</feature>
<feature type="compositionally biased region" description="Polar residues" evidence="1">
    <location>
        <begin position="427"/>
        <end position="441"/>
    </location>
</feature>
<feature type="compositionally biased region" description="Low complexity" evidence="1">
    <location>
        <begin position="1046"/>
        <end position="1058"/>
    </location>
</feature>
<feature type="region of interest" description="Disordered" evidence="1">
    <location>
        <begin position="1"/>
        <end position="30"/>
    </location>
</feature>
<feature type="compositionally biased region" description="Basic residues" evidence="1">
    <location>
        <begin position="186"/>
        <end position="195"/>
    </location>
</feature>
<feature type="compositionally biased region" description="Pro residues" evidence="1">
    <location>
        <begin position="391"/>
        <end position="407"/>
    </location>
</feature>
<feature type="compositionally biased region" description="Polar residues" evidence="1">
    <location>
        <begin position="814"/>
        <end position="824"/>
    </location>
</feature>
<feature type="compositionally biased region" description="Pro residues" evidence="1">
    <location>
        <begin position="654"/>
        <end position="664"/>
    </location>
</feature>
<dbReference type="KEGG" id="ccac:CcaHIS019_0401720"/>
<feature type="compositionally biased region" description="Low complexity" evidence="1">
    <location>
        <begin position="310"/>
        <end position="327"/>
    </location>
</feature>
<feature type="compositionally biased region" description="Polar residues" evidence="1">
    <location>
        <begin position="567"/>
        <end position="588"/>
    </location>
</feature>
<sequence>MSTDIAGLAAPVPQRPVSMASSSSGSSNTNPFFDDMAYLDQVVEVETTKKPRIKWTARRKAESMTKSGTKPSSAAVIAKVRPQRSMANIVPRAASPPPTFIPYRPPSPTHVPYRPPPPTNSSQPSFASTLRPISPSRSPSPAPGPAASFPSAPVFTLSSDSEPDMPSLFDELASLDTAISSAAPKAKLKAKKKEHRTAAGLNAGMSKLKLLKSSSSLGRSSRSSDAASTARASVSLSNSSGSSFTFTRSRSSLSSRSTNTVTSLATITTSAHTSGSDPTASAKAQASPPQLSLPTVELAPQLPPMAITGTSTSSSTPMSHTPSNPSPQRASTQPQLPDLTPRAPNLTPSRPAPAPPVLTSPRRQPLPLSISSQPVSIPITSPSSFSSYPTSSPPLINPYLPSSPPPFSSYRPSPTTTTFDQRDSSRRYSNGWYSTSSQRRPSLNGRKGSSVERQGSVSSLAPPGDYRRPSSRSMAESPCLSIIGNFPVPPDIQLDVNHQLDPGSTDHLVAQLAAVAEHESREQAREPSAVFLDEYMAFVSTPNSPNPGERERNHAQRQAHEGVGQEHSLTSEGTTASPTLLTPEVETSTLSVPWARPLSIKRSTSSNSLMVEAESARPESVMLPRDLVDFEHIPATGKHSFEPYEATDVVDPLTPAPVPVPPPRAMSRSIPAGGQEPPARRETFGQLPTLPGMPLEKSPARAARLGSSASTVSSTSELSSGSVNLTRRHRQDSAASSYSASSMYAPVASRAMRKDSGGSVVSASLSPTASGFPGVSDTLPLNIRVRDGSGSRNASSHGRLRTAAGATAPLNVARSRTASNSSSDARGGYGYSTSYDCGMASNIESLSRFNMSGHDVTRIRANSGGARLASTRPRRGSSVTTPSSVSSASNSVGPTPPGSMPSSTPHTPGMANSSQVYAPPPSYGNFAPSGRSPTFVQAYSPSGRSPTFVQAYSQSAHGSGSYNQASYEPTNGTSYNSYSASYGPSSYTSPQNSNAGGHSHMPSSSSISVPSSGWYSSHGPTSPRSQPRRPNLPREARDAYTYSPGTTAAATTLPTSARTRGEPF</sequence>
<feature type="compositionally biased region" description="Low complexity" evidence="1">
    <location>
        <begin position="365"/>
        <end position="390"/>
    </location>
</feature>
<keyword evidence="3" id="KW-1185">Reference proteome</keyword>
<organism evidence="2 3">
    <name type="scientific">Cutaneotrichosporon cavernicola</name>
    <dbReference type="NCBI Taxonomy" id="279322"/>
    <lineage>
        <taxon>Eukaryota</taxon>
        <taxon>Fungi</taxon>
        <taxon>Dikarya</taxon>
        <taxon>Basidiomycota</taxon>
        <taxon>Agaricomycotina</taxon>
        <taxon>Tremellomycetes</taxon>
        <taxon>Trichosporonales</taxon>
        <taxon>Trichosporonaceae</taxon>
        <taxon>Cutaneotrichosporon</taxon>
    </lineage>
</organism>
<feature type="compositionally biased region" description="Polar residues" evidence="1">
    <location>
        <begin position="264"/>
        <end position="293"/>
    </location>
</feature>
<name>A0AA48QVM7_9TREE</name>
<feature type="region of interest" description="Disordered" evidence="1">
    <location>
        <begin position="654"/>
        <end position="742"/>
    </location>
</feature>
<reference evidence="2" key="1">
    <citation type="journal article" date="2023" name="BMC Genomics">
        <title>Chromosome-level genome assemblies of Cutaneotrichosporon spp. (Trichosporonales, Basidiomycota) reveal imbalanced evolution between nucleotide sequences and chromosome synteny.</title>
        <authorList>
            <person name="Kobayashi Y."/>
            <person name="Kayamori A."/>
            <person name="Aoki K."/>
            <person name="Shiwa Y."/>
            <person name="Matsutani M."/>
            <person name="Fujita N."/>
            <person name="Sugita T."/>
            <person name="Iwasaki W."/>
            <person name="Tanaka N."/>
            <person name="Takashima M."/>
        </authorList>
    </citation>
    <scope>NUCLEOTIDE SEQUENCE</scope>
    <source>
        <strain evidence="2">HIS019</strain>
    </source>
</reference>
<feature type="compositionally biased region" description="Polar residues" evidence="1">
    <location>
        <begin position="759"/>
        <end position="769"/>
    </location>
</feature>
<evidence type="ECO:0000313" key="2">
    <source>
        <dbReference type="EMBL" id="BEI91352.1"/>
    </source>
</evidence>
<evidence type="ECO:0000256" key="1">
    <source>
        <dbReference type="SAM" id="MobiDB-lite"/>
    </source>
</evidence>
<feature type="region of interest" description="Disordered" evidence="1">
    <location>
        <begin position="540"/>
        <end position="588"/>
    </location>
</feature>
<feature type="region of interest" description="Disordered" evidence="1">
    <location>
        <begin position="980"/>
        <end position="1064"/>
    </location>
</feature>
<gene>
    <name evidence="2" type="ORF">CcaverHIS019_0401720</name>
</gene>
<protein>
    <submittedName>
        <fullName evidence="2">Uncharacterized protein</fullName>
    </submittedName>
</protein>
<feature type="compositionally biased region" description="Low complexity" evidence="1">
    <location>
        <begin position="876"/>
        <end position="893"/>
    </location>
</feature>
<feature type="compositionally biased region" description="Low complexity" evidence="1">
    <location>
        <begin position="18"/>
        <end position="27"/>
    </location>
</feature>
<dbReference type="Proteomes" id="UP001233271">
    <property type="component" value="Chromosome 4"/>
</dbReference>
<dbReference type="RefSeq" id="XP_060456617.1">
    <property type="nucleotide sequence ID" value="XM_060599977.1"/>
</dbReference>
<feature type="region of interest" description="Disordered" evidence="1">
    <location>
        <begin position="861"/>
        <end position="929"/>
    </location>
</feature>
<feature type="compositionally biased region" description="Pro residues" evidence="1">
    <location>
        <begin position="94"/>
        <end position="119"/>
    </location>
</feature>
<accession>A0AA48QVM7</accession>
<feature type="compositionally biased region" description="Low complexity" evidence="1">
    <location>
        <begin position="206"/>
        <end position="263"/>
    </location>
</feature>
<evidence type="ECO:0000313" key="3">
    <source>
        <dbReference type="Proteomes" id="UP001233271"/>
    </source>
</evidence>
<dbReference type="AlphaFoldDB" id="A0AA48QVM7"/>
<feature type="compositionally biased region" description="Low complexity" evidence="1">
    <location>
        <begin position="999"/>
        <end position="1017"/>
    </location>
</feature>
<dbReference type="GeneID" id="85495222"/>
<feature type="compositionally biased region" description="Low complexity" evidence="1">
    <location>
        <begin position="733"/>
        <end position="742"/>
    </location>
</feature>
<feature type="region of interest" description="Disordered" evidence="1">
    <location>
        <begin position="183"/>
        <end position="473"/>
    </location>
</feature>
<feature type="compositionally biased region" description="Low complexity" evidence="1">
    <location>
        <begin position="900"/>
        <end position="910"/>
    </location>
</feature>
<feature type="compositionally biased region" description="Basic and acidic residues" evidence="1">
    <location>
        <begin position="548"/>
        <end position="564"/>
    </location>
</feature>
<feature type="region of interest" description="Disordered" evidence="1">
    <location>
        <begin position="757"/>
        <end position="827"/>
    </location>
</feature>